<keyword evidence="4" id="KW-0804">Transcription</keyword>
<dbReference type="Pfam" id="PF00172">
    <property type="entry name" value="Zn_clus"/>
    <property type="match status" value="1"/>
</dbReference>
<dbReference type="PROSITE" id="PS50048">
    <property type="entry name" value="ZN2_CY6_FUNGAL_2"/>
    <property type="match status" value="1"/>
</dbReference>
<dbReference type="CDD" id="cd00067">
    <property type="entry name" value="GAL4"/>
    <property type="match status" value="1"/>
</dbReference>
<proteinExistence type="predicted"/>
<dbReference type="PANTHER" id="PTHR47785">
    <property type="entry name" value="ZN(II)2CYS6 TRANSCRIPTION FACTOR (EUROFUNG)-RELATED-RELATED"/>
    <property type="match status" value="1"/>
</dbReference>
<keyword evidence="1" id="KW-0479">Metal-binding</keyword>
<dbReference type="PANTHER" id="PTHR47785:SF5">
    <property type="entry name" value="ZN(II)2CYS6 TRANSCRIPTION FACTOR (EUROFUNG)"/>
    <property type="match status" value="1"/>
</dbReference>
<dbReference type="InterPro" id="IPR001138">
    <property type="entry name" value="Zn2Cys6_DnaBD"/>
</dbReference>
<reference evidence="8 9" key="1">
    <citation type="journal article" date="2018" name="Proc. Natl. Acad. Sci. U.S.A.">
        <title>Linking secondary metabolites to gene clusters through genome sequencing of six diverse Aspergillus species.</title>
        <authorList>
            <person name="Kaerboelling I."/>
            <person name="Vesth T.C."/>
            <person name="Frisvad J.C."/>
            <person name="Nybo J.L."/>
            <person name="Theobald S."/>
            <person name="Kuo A."/>
            <person name="Bowyer P."/>
            <person name="Matsuda Y."/>
            <person name="Mondo S."/>
            <person name="Lyhne E.K."/>
            <person name="Kogle M.E."/>
            <person name="Clum A."/>
            <person name="Lipzen A."/>
            <person name="Salamov A."/>
            <person name="Ngan C.Y."/>
            <person name="Daum C."/>
            <person name="Chiniquy J."/>
            <person name="Barry K."/>
            <person name="LaButti K."/>
            <person name="Haridas S."/>
            <person name="Simmons B.A."/>
            <person name="Magnuson J.K."/>
            <person name="Mortensen U.H."/>
            <person name="Larsen T.O."/>
            <person name="Grigoriev I.V."/>
            <person name="Baker S.E."/>
            <person name="Andersen M.R."/>
        </authorList>
    </citation>
    <scope>NUCLEOTIDE SEQUENCE [LARGE SCALE GENOMIC DNA]</scope>
    <source>
        <strain evidence="8 9">IBT 24754</strain>
    </source>
</reference>
<dbReference type="Gene3D" id="4.10.240.10">
    <property type="entry name" value="Zn(2)-C6 fungal-type DNA-binding domain"/>
    <property type="match status" value="1"/>
</dbReference>
<dbReference type="VEuPathDB" id="FungiDB:P175DRAFT_0534955"/>
<dbReference type="GO" id="GO:0003677">
    <property type="term" value="F:DNA binding"/>
    <property type="evidence" value="ECO:0007669"/>
    <property type="project" value="UniProtKB-KW"/>
</dbReference>
<evidence type="ECO:0000256" key="3">
    <source>
        <dbReference type="ARBA" id="ARBA00023125"/>
    </source>
</evidence>
<organism evidence="8 9">
    <name type="scientific">Aspergillus ochraceoroseus IBT 24754</name>
    <dbReference type="NCBI Taxonomy" id="1392256"/>
    <lineage>
        <taxon>Eukaryota</taxon>
        <taxon>Fungi</taxon>
        <taxon>Dikarya</taxon>
        <taxon>Ascomycota</taxon>
        <taxon>Pezizomycotina</taxon>
        <taxon>Eurotiomycetes</taxon>
        <taxon>Eurotiomycetidae</taxon>
        <taxon>Eurotiales</taxon>
        <taxon>Aspergillaceae</taxon>
        <taxon>Aspergillus</taxon>
        <taxon>Aspergillus subgen. Nidulantes</taxon>
    </lineage>
</organism>
<dbReference type="SMART" id="SM00066">
    <property type="entry name" value="GAL4"/>
    <property type="match status" value="1"/>
</dbReference>
<dbReference type="Proteomes" id="UP000244073">
    <property type="component" value="Unassembled WGS sequence"/>
</dbReference>
<feature type="region of interest" description="Disordered" evidence="6">
    <location>
        <begin position="1"/>
        <end position="24"/>
    </location>
</feature>
<dbReference type="EMBL" id="MSFN02000008">
    <property type="protein sequence ID" value="PTU18051.1"/>
    <property type="molecule type" value="Genomic_DNA"/>
</dbReference>
<evidence type="ECO:0000313" key="9">
    <source>
        <dbReference type="Proteomes" id="UP000244073"/>
    </source>
</evidence>
<dbReference type="PROSITE" id="PS00463">
    <property type="entry name" value="ZN2_CY6_FUNGAL_1"/>
    <property type="match status" value="1"/>
</dbReference>
<gene>
    <name evidence="8" type="ORF">P175DRAFT_0534955</name>
</gene>
<dbReference type="SUPFAM" id="SSF57701">
    <property type="entry name" value="Zn2/Cys6 DNA-binding domain"/>
    <property type="match status" value="1"/>
</dbReference>
<evidence type="ECO:0000256" key="5">
    <source>
        <dbReference type="ARBA" id="ARBA00023242"/>
    </source>
</evidence>
<name>A0A2T5LP43_9EURO</name>
<feature type="domain" description="Zn(2)-C6 fungal-type" evidence="7">
    <location>
        <begin position="66"/>
        <end position="96"/>
    </location>
</feature>
<dbReference type="RefSeq" id="XP_040749443.1">
    <property type="nucleotide sequence ID" value="XM_040900183.1"/>
</dbReference>
<evidence type="ECO:0000259" key="7">
    <source>
        <dbReference type="PROSITE" id="PS50048"/>
    </source>
</evidence>
<dbReference type="CDD" id="cd12148">
    <property type="entry name" value="fungal_TF_MHR"/>
    <property type="match status" value="1"/>
</dbReference>
<keyword evidence="5" id="KW-0539">Nucleus</keyword>
<protein>
    <recommendedName>
        <fullName evidence="7">Zn(2)-C6 fungal-type domain-containing protein</fullName>
    </recommendedName>
</protein>
<keyword evidence="3" id="KW-0238">DNA-binding</keyword>
<dbReference type="Pfam" id="PF04082">
    <property type="entry name" value="Fungal_trans"/>
    <property type="match status" value="1"/>
</dbReference>
<dbReference type="InterPro" id="IPR036864">
    <property type="entry name" value="Zn2-C6_fun-type_DNA-bd_sf"/>
</dbReference>
<evidence type="ECO:0000313" key="8">
    <source>
        <dbReference type="EMBL" id="PTU18051.1"/>
    </source>
</evidence>
<comment type="caution">
    <text evidence="8">The sequence shown here is derived from an EMBL/GenBank/DDBJ whole genome shotgun (WGS) entry which is preliminary data.</text>
</comment>
<evidence type="ECO:0000256" key="6">
    <source>
        <dbReference type="SAM" id="MobiDB-lite"/>
    </source>
</evidence>
<dbReference type="InterPro" id="IPR007219">
    <property type="entry name" value="XnlR_reg_dom"/>
</dbReference>
<keyword evidence="2" id="KW-0805">Transcription regulation</keyword>
<dbReference type="OrthoDB" id="4356994at2759"/>
<dbReference type="GeneID" id="63817065"/>
<evidence type="ECO:0000256" key="2">
    <source>
        <dbReference type="ARBA" id="ARBA00023015"/>
    </source>
</evidence>
<dbReference type="AlphaFoldDB" id="A0A2T5LP43"/>
<evidence type="ECO:0000256" key="4">
    <source>
        <dbReference type="ARBA" id="ARBA00023163"/>
    </source>
</evidence>
<evidence type="ECO:0000256" key="1">
    <source>
        <dbReference type="ARBA" id="ARBA00022723"/>
    </source>
</evidence>
<dbReference type="InterPro" id="IPR053181">
    <property type="entry name" value="EcdB-like_regulator"/>
</dbReference>
<dbReference type="GO" id="GO:0008270">
    <property type="term" value="F:zinc ion binding"/>
    <property type="evidence" value="ECO:0007669"/>
    <property type="project" value="InterPro"/>
</dbReference>
<accession>A0A2T5LP43</accession>
<dbReference type="GO" id="GO:0000981">
    <property type="term" value="F:DNA-binding transcription factor activity, RNA polymerase II-specific"/>
    <property type="evidence" value="ECO:0007669"/>
    <property type="project" value="InterPro"/>
</dbReference>
<dbReference type="GO" id="GO:0006351">
    <property type="term" value="P:DNA-templated transcription"/>
    <property type="evidence" value="ECO:0007669"/>
    <property type="project" value="InterPro"/>
</dbReference>
<sequence length="615" mass="69853">MLECDAESGPSPTTHPAKLPVFGDLPPLSHDLQSPIEVSEPVKEAGSKKRKIERGLSYPRKRSVRACQLCRRRKTKCDNALPKCGLCNEVGTTCTYEDSDSNLFSHDPTTLAIFERISHLVQLVEDLRSARVVANETSPLPSRTPSLTYNNGMSGLVSPAIPSRCNLTFRISTWEIFDGQCLSLDPDAQFQGLNQCAPKVNAQHTGARIVEEDAPRLIRRFLSNVHPKNPVVDHNLLLVYAKDVAEKGLWWDGPTCLVLVACALGCISSEFRRVSVTAPGETEGNRVLADAYYAAAQRRIASLDFCSLEYLQCLFLSGMYETYNLRLLAAWHSFHSACGAIQIYFHRWGGSQSRDERTTQIERQLYWSSLRSERELCIELNLPCSQLSDFPIADQFPTPPQQANLLEAYEGFSVEEMWYYYLTEISQRCISDRILNTFYTEDNDRKWLTCPVDEMVKVATELEENLNFAISNLPAQLRYEQEELQHRELPFFTSMRIMTARESLYRPFLYRVVHSLQAQPAVVQDLASRCLDLCRTLTHHVAIQYRHHGSWLMARCAFRCGLSILAAARSGRIPVPPDWRECVEKAIATVRFWAKDASDLETLDKSLCRVYETTK</sequence>